<dbReference type="PANTHER" id="PTHR42902">
    <property type="entry name" value="MALATE SYNTHASE"/>
    <property type="match status" value="1"/>
</dbReference>
<dbReference type="Gene3D" id="3.20.20.360">
    <property type="entry name" value="Malate synthase, domain 3"/>
    <property type="match status" value="1"/>
</dbReference>
<dbReference type="Proteomes" id="UP000319836">
    <property type="component" value="Unassembled WGS sequence"/>
</dbReference>
<dbReference type="GO" id="GO:0005737">
    <property type="term" value="C:cytoplasm"/>
    <property type="evidence" value="ECO:0007669"/>
    <property type="project" value="TreeGrafter"/>
</dbReference>
<feature type="active site" description="Proton acceptor" evidence="7">
    <location>
        <position position="58"/>
    </location>
</feature>
<evidence type="ECO:0000259" key="10">
    <source>
        <dbReference type="Pfam" id="PF20659"/>
    </source>
</evidence>
<dbReference type="InterPro" id="IPR019830">
    <property type="entry name" value="Malate_synthase_CS"/>
</dbReference>
<dbReference type="Gene3D" id="1.20.1220.12">
    <property type="entry name" value="Malate synthase, domain III"/>
    <property type="match status" value="1"/>
</dbReference>
<proteinExistence type="inferred from homology"/>
<evidence type="ECO:0000256" key="3">
    <source>
        <dbReference type="ARBA" id="ARBA00022435"/>
    </source>
</evidence>
<dbReference type="FunFam" id="1.20.1220.12:FF:000001">
    <property type="entry name" value="Malate synthase"/>
    <property type="match status" value="1"/>
</dbReference>
<keyword evidence="4 8" id="KW-0816">Tricarboxylic acid cycle</keyword>
<comment type="similarity">
    <text evidence="1 8">Belongs to the malate synthase family.</text>
</comment>
<dbReference type="EC" id="2.3.3.9" evidence="2 8"/>
<reference evidence="11 12" key="1">
    <citation type="journal article" date="2019" name="Nat. Microbiol.">
        <title>Mediterranean grassland soil C-N compound turnover is dependent on rainfall and depth, and is mediated by genomically divergent microorganisms.</title>
        <authorList>
            <person name="Diamond S."/>
            <person name="Andeer P.F."/>
            <person name="Li Z."/>
            <person name="Crits-Christoph A."/>
            <person name="Burstein D."/>
            <person name="Anantharaman K."/>
            <person name="Lane K.R."/>
            <person name="Thomas B.C."/>
            <person name="Pan C."/>
            <person name="Northen T.R."/>
            <person name="Banfield J.F."/>
        </authorList>
    </citation>
    <scope>NUCLEOTIDE SEQUENCE [LARGE SCALE GENOMIC DNA]</scope>
    <source>
        <strain evidence="11">WS_10</strain>
    </source>
</reference>
<dbReference type="UniPathway" id="UPA00703">
    <property type="reaction ID" value="UER00720"/>
</dbReference>
<feature type="active site" description="Proton acceptor" evidence="7">
    <location>
        <position position="338"/>
    </location>
</feature>
<dbReference type="CDD" id="cd00727">
    <property type="entry name" value="malate_synt_A"/>
    <property type="match status" value="1"/>
</dbReference>
<gene>
    <name evidence="11" type="primary">aceB</name>
    <name evidence="11" type="ORF">E6K80_01635</name>
</gene>
<dbReference type="GO" id="GO:0004474">
    <property type="term" value="F:malate synthase activity"/>
    <property type="evidence" value="ECO:0007669"/>
    <property type="project" value="UniProtKB-EC"/>
</dbReference>
<dbReference type="EMBL" id="VBPA01000034">
    <property type="protein sequence ID" value="TMQ72895.1"/>
    <property type="molecule type" value="Genomic_DNA"/>
</dbReference>
<dbReference type="GO" id="GO:0006099">
    <property type="term" value="P:tricarboxylic acid cycle"/>
    <property type="evidence" value="ECO:0007669"/>
    <property type="project" value="UniProtKB-KW"/>
</dbReference>
<evidence type="ECO:0000256" key="8">
    <source>
        <dbReference type="RuleBase" id="RU000555"/>
    </source>
</evidence>
<dbReference type="InterPro" id="IPR048355">
    <property type="entry name" value="MS_C"/>
</dbReference>
<evidence type="ECO:0000313" key="11">
    <source>
        <dbReference type="EMBL" id="TMQ72895.1"/>
    </source>
</evidence>
<evidence type="ECO:0000256" key="7">
    <source>
        <dbReference type="PIRSR" id="PIRSR601465-50"/>
    </source>
</evidence>
<dbReference type="FunFam" id="3.20.20.360:FF:000001">
    <property type="entry name" value="Malate synthase"/>
    <property type="match status" value="1"/>
</dbReference>
<keyword evidence="11" id="KW-0012">Acyltransferase</keyword>
<dbReference type="SUPFAM" id="SSF51645">
    <property type="entry name" value="Malate synthase G"/>
    <property type="match status" value="1"/>
</dbReference>
<keyword evidence="5 8" id="KW-0808">Transferase</keyword>
<evidence type="ECO:0000256" key="6">
    <source>
        <dbReference type="ARBA" id="ARBA00047918"/>
    </source>
</evidence>
<dbReference type="Pfam" id="PF20659">
    <property type="entry name" value="MS_C"/>
    <property type="match status" value="1"/>
</dbReference>
<accession>A0A538UAH9</accession>
<dbReference type="InterPro" id="IPR046363">
    <property type="entry name" value="MS_N_TIM-barrel_dom"/>
</dbReference>
<comment type="catalytic activity">
    <reaction evidence="6 8">
        <text>glyoxylate + acetyl-CoA + H2O = (S)-malate + CoA + H(+)</text>
        <dbReference type="Rhea" id="RHEA:18181"/>
        <dbReference type="ChEBI" id="CHEBI:15377"/>
        <dbReference type="ChEBI" id="CHEBI:15378"/>
        <dbReference type="ChEBI" id="CHEBI:15589"/>
        <dbReference type="ChEBI" id="CHEBI:36655"/>
        <dbReference type="ChEBI" id="CHEBI:57287"/>
        <dbReference type="ChEBI" id="CHEBI:57288"/>
        <dbReference type="EC" id="2.3.3.9"/>
    </reaction>
</comment>
<protein>
    <recommendedName>
        <fullName evidence="2 8">Malate synthase</fullName>
        <ecNumber evidence="2 8">2.3.3.9</ecNumber>
    </recommendedName>
</protein>
<feature type="non-terminal residue" evidence="11">
    <location>
        <position position="1"/>
    </location>
</feature>
<dbReference type="PANTHER" id="PTHR42902:SF1">
    <property type="entry name" value="MALATE SYNTHASE 1-RELATED"/>
    <property type="match status" value="1"/>
</dbReference>
<organism evidence="11 12">
    <name type="scientific">Eiseniibacteriota bacterium</name>
    <dbReference type="NCBI Taxonomy" id="2212470"/>
    <lineage>
        <taxon>Bacteria</taxon>
        <taxon>Candidatus Eiseniibacteriota</taxon>
    </lineage>
</organism>
<comment type="pathway">
    <text evidence="8">Carbohydrate metabolism; glyoxylate cycle; (S)-malate from isocitrate: step 2/2.</text>
</comment>
<dbReference type="InterPro" id="IPR006252">
    <property type="entry name" value="Malate_synthA"/>
</dbReference>
<dbReference type="Pfam" id="PF01274">
    <property type="entry name" value="MS_TIM-barrel"/>
    <property type="match status" value="1"/>
</dbReference>
<evidence type="ECO:0000259" key="9">
    <source>
        <dbReference type="Pfam" id="PF01274"/>
    </source>
</evidence>
<sequence length="442" mass="49747">GADVFMADFEDSTAPTWNNLLEGHRSLIGAVRRTLTHVDPESGKSYRLNARVATLMVRPRGLHLPERHVKLQGRPIPGTLLDFGLFFFHNARELLRRGSGPYFYLPKLESHLEARIWNRIFAHAQRALGVPQGSVRATCLVETLPAAFEMDEILYELREHSAGLNCGRWDYIFSMIKARRHDPQAVLPDRSQVTMEQPCMRAYTQLTVRTCHRRGAHAIGGMAAQIPIRNHPEASAAALARVRADKRREVADGHDGTWVAHPGLVPVAREMFEAVLEGSNQLGRGREDVSFGAEDLLRVPEGTRTEEGLRLNLRVGVQYLEAWLSGIGCVPLDHLMEDAATAEISRTQIWHWLRHGATLDDGRRVTRELVTTLLDQEMERIATEIGRERVASGRFEQAIELFLRVATTPELEEFLTLPAYDVLCAIHDPTIARSPEPPVTRR</sequence>
<dbReference type="InterPro" id="IPR044856">
    <property type="entry name" value="Malate_synth_C_sf"/>
</dbReference>
<dbReference type="NCBIfam" id="TIGR01344">
    <property type="entry name" value="malate_syn_A"/>
    <property type="match status" value="1"/>
</dbReference>
<feature type="domain" description="Malate synthase C-terminal" evidence="10">
    <location>
        <begin position="304"/>
        <end position="422"/>
    </location>
</feature>
<dbReference type="InterPro" id="IPR001465">
    <property type="entry name" value="Malate_synthase_TIM"/>
</dbReference>
<dbReference type="GO" id="GO:0006097">
    <property type="term" value="P:glyoxylate cycle"/>
    <property type="evidence" value="ECO:0007669"/>
    <property type="project" value="UniProtKB-UniPathway"/>
</dbReference>
<keyword evidence="3 8" id="KW-0329">Glyoxylate bypass</keyword>
<feature type="domain" description="Malate synthase TIM barrel" evidence="9">
    <location>
        <begin position="54"/>
        <end position="298"/>
    </location>
</feature>
<dbReference type="PROSITE" id="PS00510">
    <property type="entry name" value="MALATE_SYNTHASE"/>
    <property type="match status" value="1"/>
</dbReference>
<name>A0A538UAH9_UNCEI</name>
<evidence type="ECO:0000256" key="4">
    <source>
        <dbReference type="ARBA" id="ARBA00022532"/>
    </source>
</evidence>
<dbReference type="AlphaFoldDB" id="A0A538UAH9"/>
<evidence type="ECO:0000313" key="12">
    <source>
        <dbReference type="Proteomes" id="UP000319836"/>
    </source>
</evidence>
<comment type="caution">
    <text evidence="11">The sequence shown here is derived from an EMBL/GenBank/DDBJ whole genome shotgun (WGS) entry which is preliminary data.</text>
</comment>
<dbReference type="InterPro" id="IPR011076">
    <property type="entry name" value="Malate_synth_sf"/>
</dbReference>
<evidence type="ECO:0000256" key="2">
    <source>
        <dbReference type="ARBA" id="ARBA00012636"/>
    </source>
</evidence>
<evidence type="ECO:0000256" key="1">
    <source>
        <dbReference type="ARBA" id="ARBA00006394"/>
    </source>
</evidence>
<evidence type="ECO:0000256" key="5">
    <source>
        <dbReference type="ARBA" id="ARBA00022679"/>
    </source>
</evidence>